<dbReference type="Proteomes" id="UP001310594">
    <property type="component" value="Unassembled WGS sequence"/>
</dbReference>
<dbReference type="Gene3D" id="3.90.79.10">
    <property type="entry name" value="Nucleoside Triphosphate Pyrophosphohydrolase"/>
    <property type="match status" value="1"/>
</dbReference>
<dbReference type="GO" id="GO:0005762">
    <property type="term" value="C:mitochondrial large ribosomal subunit"/>
    <property type="evidence" value="ECO:0007669"/>
    <property type="project" value="TreeGrafter"/>
</dbReference>
<evidence type="ECO:0000256" key="4">
    <source>
        <dbReference type="ARBA" id="ARBA00022980"/>
    </source>
</evidence>
<comment type="subcellular location">
    <subcellularLocation>
        <location evidence="1">Mitochondrion</location>
    </subcellularLocation>
</comment>
<reference evidence="10" key="1">
    <citation type="submission" date="2023-08" db="EMBL/GenBank/DDBJ databases">
        <title>Black Yeasts Isolated from many extreme environments.</title>
        <authorList>
            <person name="Coleine C."/>
            <person name="Stajich J.E."/>
            <person name="Selbmann L."/>
        </authorList>
    </citation>
    <scope>NUCLEOTIDE SEQUENCE</scope>
    <source>
        <strain evidence="10">CCFEE 5810</strain>
    </source>
</reference>
<accession>A0AAN7W585</accession>
<evidence type="ECO:0000259" key="9">
    <source>
        <dbReference type="Pfam" id="PF11788"/>
    </source>
</evidence>
<evidence type="ECO:0000256" key="3">
    <source>
        <dbReference type="ARBA" id="ARBA00022946"/>
    </source>
</evidence>
<keyword evidence="3" id="KW-0809">Transit peptide</keyword>
<dbReference type="InterPro" id="IPR040008">
    <property type="entry name" value="Ribosomal_mL46"/>
</dbReference>
<evidence type="ECO:0000256" key="7">
    <source>
        <dbReference type="ARBA" id="ARBA00035190"/>
    </source>
</evidence>
<evidence type="ECO:0000256" key="8">
    <source>
        <dbReference type="SAM" id="MobiDB-lite"/>
    </source>
</evidence>
<feature type="compositionally biased region" description="Low complexity" evidence="8">
    <location>
        <begin position="24"/>
        <end position="37"/>
    </location>
</feature>
<comment type="caution">
    <text evidence="10">The sequence shown here is derived from an EMBL/GenBank/DDBJ whole genome shotgun (WGS) entry which is preliminary data.</text>
</comment>
<name>A0AAN7W585_9PEZI</name>
<dbReference type="PANTHER" id="PTHR13124">
    <property type="entry name" value="39S RIBOSOMAL PROTEIN L46, MITOCHONDRIAL PRECURSOR-RELATED"/>
    <property type="match status" value="1"/>
</dbReference>
<evidence type="ECO:0000256" key="2">
    <source>
        <dbReference type="ARBA" id="ARBA00009070"/>
    </source>
</evidence>
<dbReference type="EMBL" id="JAVRQU010000009">
    <property type="protein sequence ID" value="KAK5699090.1"/>
    <property type="molecule type" value="Genomic_DNA"/>
</dbReference>
<evidence type="ECO:0000313" key="11">
    <source>
        <dbReference type="Proteomes" id="UP001310594"/>
    </source>
</evidence>
<dbReference type="Pfam" id="PF11788">
    <property type="entry name" value="MRP-L46"/>
    <property type="match status" value="1"/>
</dbReference>
<sequence length="372" mass="41953">MNAGQQSARRIVAGSAYQTRRHAATAAAVAEEPSVPTQQRHPNPPVTAKAPRKAFQVLASPVLSRPPLLTRELTSFEKAFYLYQKRLNERLALPFTRYFYYKEGTPGDIEWKRKIKARKTAARDIGVYAAYGDEGWNDEVLVGDKTADRETTVEALVRDAEGKDIVDAETVGDADKGGLAVTGDARAGEGQRRELTKIDIERPVPRVTEADQKGDMKSLSRKLDRTLYLLVKNKEGRWRFPEDRIYGKENLHQAAERVLIQAFGINMNTWIVGTHPVGHHQMLYTSGGAPAPRLAKIAPNHLVSTSQNLPEHEQEEYGEKVFFMKGRMMSGQADLSKNKYKDQEFRWLAREEVEEVVTGGYWRSVRGMLAER</sequence>
<evidence type="ECO:0000313" key="10">
    <source>
        <dbReference type="EMBL" id="KAK5699090.1"/>
    </source>
</evidence>
<protein>
    <recommendedName>
        <fullName evidence="7">Large ribosomal subunit protein mL46</fullName>
    </recommendedName>
</protein>
<evidence type="ECO:0000256" key="1">
    <source>
        <dbReference type="ARBA" id="ARBA00004173"/>
    </source>
</evidence>
<dbReference type="CDD" id="cd04661">
    <property type="entry name" value="NUDIX_MRP_L46"/>
    <property type="match status" value="1"/>
</dbReference>
<proteinExistence type="inferred from homology"/>
<dbReference type="AlphaFoldDB" id="A0AAN7W585"/>
<dbReference type="GO" id="GO:0003735">
    <property type="term" value="F:structural constituent of ribosome"/>
    <property type="evidence" value="ECO:0007669"/>
    <property type="project" value="InterPro"/>
</dbReference>
<keyword evidence="6" id="KW-0687">Ribonucleoprotein</keyword>
<gene>
    <name evidence="10" type="ORF">LTR97_006739</name>
</gene>
<evidence type="ECO:0000256" key="5">
    <source>
        <dbReference type="ARBA" id="ARBA00023128"/>
    </source>
</evidence>
<feature type="region of interest" description="Disordered" evidence="8">
    <location>
        <begin position="23"/>
        <end position="48"/>
    </location>
</feature>
<dbReference type="InterPro" id="IPR021757">
    <property type="entry name" value="Ribosomal_mL46_N"/>
</dbReference>
<comment type="similarity">
    <text evidence="2">Belongs to the mitochondrion-specific ribosomal protein mL46 family.</text>
</comment>
<dbReference type="InterPro" id="IPR033650">
    <property type="entry name" value="Ribosomal_mL46_NUDIX"/>
</dbReference>
<keyword evidence="4" id="KW-0689">Ribosomal protein</keyword>
<organism evidence="10 11">
    <name type="scientific">Elasticomyces elasticus</name>
    <dbReference type="NCBI Taxonomy" id="574655"/>
    <lineage>
        <taxon>Eukaryota</taxon>
        <taxon>Fungi</taxon>
        <taxon>Dikarya</taxon>
        <taxon>Ascomycota</taxon>
        <taxon>Pezizomycotina</taxon>
        <taxon>Dothideomycetes</taxon>
        <taxon>Dothideomycetidae</taxon>
        <taxon>Mycosphaerellales</taxon>
        <taxon>Teratosphaeriaceae</taxon>
        <taxon>Elasticomyces</taxon>
    </lineage>
</organism>
<feature type="domain" description="Large ribosomal subunit protein mL46 N-terminal" evidence="9">
    <location>
        <begin position="57"/>
        <end position="211"/>
    </location>
</feature>
<dbReference type="PANTHER" id="PTHR13124:SF12">
    <property type="entry name" value="LARGE RIBOSOMAL SUBUNIT PROTEIN ML46"/>
    <property type="match status" value="1"/>
</dbReference>
<keyword evidence="5" id="KW-0496">Mitochondrion</keyword>
<evidence type="ECO:0000256" key="6">
    <source>
        <dbReference type="ARBA" id="ARBA00023274"/>
    </source>
</evidence>